<dbReference type="Gene3D" id="3.40.50.300">
    <property type="entry name" value="P-loop containing nucleotide triphosphate hydrolases"/>
    <property type="match status" value="1"/>
</dbReference>
<dbReference type="EMBL" id="FN648388">
    <property type="protein sequence ID" value="CBN79427.1"/>
    <property type="molecule type" value="Genomic_DNA"/>
</dbReference>
<dbReference type="GO" id="GO:0001517">
    <property type="term" value="F:N-acetylglucosamine 6-O-sulfotransferase activity"/>
    <property type="evidence" value="ECO:0007669"/>
    <property type="project" value="TreeGrafter"/>
</dbReference>
<organism evidence="2 3">
    <name type="scientific">Ectocarpus siliculosus</name>
    <name type="common">Brown alga</name>
    <name type="synonym">Conferva siliculosa</name>
    <dbReference type="NCBI Taxonomy" id="2880"/>
    <lineage>
        <taxon>Eukaryota</taxon>
        <taxon>Sar</taxon>
        <taxon>Stramenopiles</taxon>
        <taxon>Ochrophyta</taxon>
        <taxon>PX clade</taxon>
        <taxon>Phaeophyceae</taxon>
        <taxon>Ectocarpales</taxon>
        <taxon>Ectocarpaceae</taxon>
        <taxon>Ectocarpus</taxon>
    </lineage>
</organism>
<name>D8LIC4_ECTSI</name>
<feature type="compositionally biased region" description="Basic and acidic residues" evidence="1">
    <location>
        <begin position="297"/>
        <end position="309"/>
    </location>
</feature>
<proteinExistence type="predicted"/>
<dbReference type="AlphaFoldDB" id="D8LIC4"/>
<evidence type="ECO:0000313" key="2">
    <source>
        <dbReference type="EMBL" id="CBN79427.1"/>
    </source>
</evidence>
<dbReference type="OrthoDB" id="6138663at2759"/>
<dbReference type="SUPFAM" id="SSF52540">
    <property type="entry name" value="P-loop containing nucleoside triphosphate hydrolases"/>
    <property type="match status" value="1"/>
</dbReference>
<dbReference type="InterPro" id="IPR051135">
    <property type="entry name" value="Gal/GlcNAc/GalNAc_ST"/>
</dbReference>
<dbReference type="EC" id="2.8.2.-" evidence="2"/>
<protein>
    <submittedName>
        <fullName evidence="2">Sulfotransferase</fullName>
        <ecNumber evidence="2">2.8.2.-</ecNumber>
    </submittedName>
</protein>
<evidence type="ECO:0000313" key="3">
    <source>
        <dbReference type="Proteomes" id="UP000002630"/>
    </source>
</evidence>
<dbReference type="GO" id="GO:0006044">
    <property type="term" value="P:N-acetylglucosamine metabolic process"/>
    <property type="evidence" value="ECO:0007669"/>
    <property type="project" value="TreeGrafter"/>
</dbReference>
<dbReference type="EMBL" id="FN649750">
    <property type="protein sequence ID" value="CBN79427.1"/>
    <property type="molecule type" value="Genomic_DNA"/>
</dbReference>
<evidence type="ECO:0000256" key="1">
    <source>
        <dbReference type="SAM" id="MobiDB-lite"/>
    </source>
</evidence>
<sequence length="463" mass="50357">MIGELFRENEDVVYVYEPCRASGKGVLGNYQMLLRTECFALARRLVRCEFDVNDSDRLGTDGFAAGFSSPVVADVHKSVKAGKGSGGGYRAELLHRAHQALMDACKESRAVAIKTIRLLDGVGDAAKYDTSGVNILQLVRDPRAVVRSQLRHWGLDRFSEALPNVRELKGMTDWRARQTESRRAVGQYLCSNYRMQLDSPKQQHLDDGKYLQLRYEDFATLPTVVAELVYCWAGLGPLPPTVATWIDEHTKMSNCDAAHGPRTRRRMATSLVATAASHEGCGGSMAVLVSGCEQGEQHHREIGHTDALRKPGNLRKRSSPGGASFSVPVGESAGPVPASHRQSNSSREPARDTEPFDLQGYATLVPANGATAVSTGTTNGSPPVRPNARKALEAAAGTAGADKGTGGDCVNQKRYSDQHPYDTTRHSSAMVDLWRQQMPQADAQAVWDACQASRVMEELGYSL</sequence>
<feature type="compositionally biased region" description="Basic and acidic residues" evidence="1">
    <location>
        <begin position="414"/>
        <end position="423"/>
    </location>
</feature>
<keyword evidence="3" id="KW-1185">Reference proteome</keyword>
<reference evidence="2 3" key="1">
    <citation type="journal article" date="2010" name="Nature">
        <title>The Ectocarpus genome and the independent evolution of multicellularity in brown algae.</title>
        <authorList>
            <person name="Cock J.M."/>
            <person name="Sterck L."/>
            <person name="Rouze P."/>
            <person name="Scornet D."/>
            <person name="Allen A.E."/>
            <person name="Amoutzias G."/>
            <person name="Anthouard V."/>
            <person name="Artiguenave F."/>
            <person name="Aury J.M."/>
            <person name="Badger J.H."/>
            <person name="Beszteri B."/>
            <person name="Billiau K."/>
            <person name="Bonnet E."/>
            <person name="Bothwell J.H."/>
            <person name="Bowler C."/>
            <person name="Boyen C."/>
            <person name="Brownlee C."/>
            <person name="Carrano C.J."/>
            <person name="Charrier B."/>
            <person name="Cho G.Y."/>
            <person name="Coelho S.M."/>
            <person name="Collen J."/>
            <person name="Corre E."/>
            <person name="Da Silva C."/>
            <person name="Delage L."/>
            <person name="Delaroque N."/>
            <person name="Dittami S.M."/>
            <person name="Doulbeau S."/>
            <person name="Elias M."/>
            <person name="Farnham G."/>
            <person name="Gachon C.M."/>
            <person name="Gschloessl B."/>
            <person name="Heesch S."/>
            <person name="Jabbari K."/>
            <person name="Jubin C."/>
            <person name="Kawai H."/>
            <person name="Kimura K."/>
            <person name="Kloareg B."/>
            <person name="Kupper F.C."/>
            <person name="Lang D."/>
            <person name="Le Bail A."/>
            <person name="Leblanc C."/>
            <person name="Lerouge P."/>
            <person name="Lohr M."/>
            <person name="Lopez P.J."/>
            <person name="Martens C."/>
            <person name="Maumus F."/>
            <person name="Michel G."/>
            <person name="Miranda-Saavedra D."/>
            <person name="Morales J."/>
            <person name="Moreau H."/>
            <person name="Motomura T."/>
            <person name="Nagasato C."/>
            <person name="Napoli C.A."/>
            <person name="Nelson D.R."/>
            <person name="Nyvall-Collen P."/>
            <person name="Peters A.F."/>
            <person name="Pommier C."/>
            <person name="Potin P."/>
            <person name="Poulain J."/>
            <person name="Quesneville H."/>
            <person name="Read B."/>
            <person name="Rensing S.A."/>
            <person name="Ritter A."/>
            <person name="Rousvoal S."/>
            <person name="Samanta M."/>
            <person name="Samson G."/>
            <person name="Schroeder D.C."/>
            <person name="Segurens B."/>
            <person name="Strittmatter M."/>
            <person name="Tonon T."/>
            <person name="Tregear J.W."/>
            <person name="Valentin K."/>
            <person name="von Dassow P."/>
            <person name="Yamagishi T."/>
            <person name="Van de Peer Y."/>
            <person name="Wincker P."/>
        </authorList>
    </citation>
    <scope>NUCLEOTIDE SEQUENCE [LARGE SCALE GENOMIC DNA]</scope>
    <source>
        <strain evidence="3">Ec32 / CCAP1310/4</strain>
    </source>
</reference>
<dbReference type="PANTHER" id="PTHR10704">
    <property type="entry name" value="CARBOHYDRATE SULFOTRANSFERASE"/>
    <property type="match status" value="1"/>
</dbReference>
<gene>
    <name evidence="2" type="ORF">Esi_0210_0041</name>
</gene>
<dbReference type="GO" id="GO:0006790">
    <property type="term" value="P:sulfur compound metabolic process"/>
    <property type="evidence" value="ECO:0007669"/>
    <property type="project" value="TreeGrafter"/>
</dbReference>
<feature type="region of interest" description="Disordered" evidence="1">
    <location>
        <begin position="393"/>
        <end position="423"/>
    </location>
</feature>
<feature type="region of interest" description="Disordered" evidence="1">
    <location>
        <begin position="297"/>
        <end position="354"/>
    </location>
</feature>
<accession>D8LIC4</accession>
<dbReference type="InterPro" id="IPR027417">
    <property type="entry name" value="P-loop_NTPase"/>
</dbReference>
<keyword evidence="2" id="KW-0808">Transferase</keyword>
<dbReference type="InParanoid" id="D8LIC4"/>
<dbReference type="PANTHER" id="PTHR10704:SF44">
    <property type="entry name" value="LD35051P-RELATED"/>
    <property type="match status" value="1"/>
</dbReference>
<dbReference type="Proteomes" id="UP000002630">
    <property type="component" value="Linkage Group LG25"/>
</dbReference>